<keyword evidence="2" id="KW-1185">Reference proteome</keyword>
<reference evidence="1 2" key="1">
    <citation type="submission" date="2019-11" db="EMBL/GenBank/DDBJ databases">
        <title>Metabolism of dissolved organic matter in forest soils.</title>
        <authorList>
            <person name="Cyle K.T."/>
            <person name="Wilhelm R.C."/>
            <person name="Martinez C.E."/>
        </authorList>
    </citation>
    <scope>NUCLEOTIDE SEQUENCE [LARGE SCALE GENOMIC DNA]</scope>
    <source>
        <strain evidence="1 2">5N</strain>
    </source>
</reference>
<proteinExistence type="predicted"/>
<comment type="caution">
    <text evidence="1">The sequence shown here is derived from an EMBL/GenBank/DDBJ whole genome shotgun (WGS) entry which is preliminary data.</text>
</comment>
<protein>
    <submittedName>
        <fullName evidence="1">Uncharacterized protein</fullName>
    </submittedName>
</protein>
<sequence>MAWGFQPTTASDLGQRLSELREEALAAVHGRYSGDLCGKVLDLIDHAERLLVLDAFDEEAIVISRRLLDDGNPRLALEKLAHVIEPRFLKQSP</sequence>
<name>A0A972NK44_9BURK</name>
<dbReference type="RefSeq" id="WP_172161728.1">
    <property type="nucleotide sequence ID" value="NZ_WOEZ01000036.1"/>
</dbReference>
<evidence type="ECO:0000313" key="2">
    <source>
        <dbReference type="Proteomes" id="UP000655523"/>
    </source>
</evidence>
<gene>
    <name evidence="1" type="ORF">GNZ13_06935</name>
</gene>
<evidence type="ECO:0000313" key="1">
    <source>
        <dbReference type="EMBL" id="NPT54352.1"/>
    </source>
</evidence>
<dbReference type="EMBL" id="WOEZ01000036">
    <property type="protein sequence ID" value="NPT54352.1"/>
    <property type="molecule type" value="Genomic_DNA"/>
</dbReference>
<accession>A0A972NK44</accession>
<dbReference type="AlphaFoldDB" id="A0A972NK44"/>
<dbReference type="Proteomes" id="UP000655523">
    <property type="component" value="Unassembled WGS sequence"/>
</dbReference>
<organism evidence="1 2">
    <name type="scientific">Paraburkholderia elongata</name>
    <dbReference type="NCBI Taxonomy" id="2675747"/>
    <lineage>
        <taxon>Bacteria</taxon>
        <taxon>Pseudomonadati</taxon>
        <taxon>Pseudomonadota</taxon>
        <taxon>Betaproteobacteria</taxon>
        <taxon>Burkholderiales</taxon>
        <taxon>Burkholderiaceae</taxon>
        <taxon>Paraburkholderia</taxon>
    </lineage>
</organism>